<accession>A0A9N9N2I3</accession>
<feature type="compositionally biased region" description="Polar residues" evidence="1">
    <location>
        <begin position="1"/>
        <end position="10"/>
    </location>
</feature>
<dbReference type="AlphaFoldDB" id="A0A9N9N2I3"/>
<protein>
    <submittedName>
        <fullName evidence="2">13501_t:CDS:1</fullName>
    </submittedName>
</protein>
<evidence type="ECO:0000313" key="3">
    <source>
        <dbReference type="Proteomes" id="UP000789375"/>
    </source>
</evidence>
<dbReference type="Proteomes" id="UP000789375">
    <property type="component" value="Unassembled WGS sequence"/>
</dbReference>
<feature type="non-terminal residue" evidence="2">
    <location>
        <position position="41"/>
    </location>
</feature>
<keyword evidence="3" id="KW-1185">Reference proteome</keyword>
<name>A0A9N9N2I3_FUNMO</name>
<organism evidence="2 3">
    <name type="scientific">Funneliformis mosseae</name>
    <name type="common">Endomycorrhizal fungus</name>
    <name type="synonym">Glomus mosseae</name>
    <dbReference type="NCBI Taxonomy" id="27381"/>
    <lineage>
        <taxon>Eukaryota</taxon>
        <taxon>Fungi</taxon>
        <taxon>Fungi incertae sedis</taxon>
        <taxon>Mucoromycota</taxon>
        <taxon>Glomeromycotina</taxon>
        <taxon>Glomeromycetes</taxon>
        <taxon>Glomerales</taxon>
        <taxon>Glomeraceae</taxon>
        <taxon>Funneliformis</taxon>
    </lineage>
</organism>
<sequence length="41" mass="4569">MFTHNNNNETPLMDVDPLPLDKGKGKEVLQSETTIVAITEQ</sequence>
<evidence type="ECO:0000256" key="1">
    <source>
        <dbReference type="SAM" id="MobiDB-lite"/>
    </source>
</evidence>
<comment type="caution">
    <text evidence="2">The sequence shown here is derived from an EMBL/GenBank/DDBJ whole genome shotgun (WGS) entry which is preliminary data.</text>
</comment>
<gene>
    <name evidence="2" type="ORF">FMOSSE_LOCUS13648</name>
</gene>
<proteinExistence type="predicted"/>
<feature type="region of interest" description="Disordered" evidence="1">
    <location>
        <begin position="1"/>
        <end position="26"/>
    </location>
</feature>
<evidence type="ECO:0000313" key="2">
    <source>
        <dbReference type="EMBL" id="CAG8697360.1"/>
    </source>
</evidence>
<dbReference type="EMBL" id="CAJVPP010008494">
    <property type="protein sequence ID" value="CAG8697360.1"/>
    <property type="molecule type" value="Genomic_DNA"/>
</dbReference>
<reference evidence="2" key="1">
    <citation type="submission" date="2021-06" db="EMBL/GenBank/DDBJ databases">
        <authorList>
            <person name="Kallberg Y."/>
            <person name="Tangrot J."/>
            <person name="Rosling A."/>
        </authorList>
    </citation>
    <scope>NUCLEOTIDE SEQUENCE</scope>
    <source>
        <strain evidence="2">87-6 pot B 2015</strain>
    </source>
</reference>